<sequence length="239" mass="25863">MIDNSSHPRARLKGISKSYGEGSACQEVLHAIDLDLPEGSLTLLEGPSGSGKSTVLNILGLLDRPDQGEIEIDGRIIGQWAERKLANLRNEEIGFIFQSADLIPRMTALENIRLPLDIRGVARKEANSQVREILDKLNMAELASQPPEKLSGGQRQRVAVARALVTRPKLLIADEPTSSLDGDNARQTASAIQSLCHELGTAVILATHDARLREFADRILHLEDGKLTPDTVTDAAGTA</sequence>
<keyword evidence="2" id="KW-0997">Cell inner membrane</keyword>
<keyword evidence="4 7" id="KW-0067">ATP-binding</keyword>
<dbReference type="PANTHER" id="PTHR24220:SF659">
    <property type="entry name" value="TRANSPORTER, PUTATIVE-RELATED"/>
    <property type="match status" value="1"/>
</dbReference>
<dbReference type="AlphaFoldDB" id="A0A3D9H3Y5"/>
<dbReference type="EMBL" id="QRDW01000016">
    <property type="protein sequence ID" value="RED44198.1"/>
    <property type="molecule type" value="Genomic_DNA"/>
</dbReference>
<evidence type="ECO:0000256" key="4">
    <source>
        <dbReference type="ARBA" id="ARBA00022840"/>
    </source>
</evidence>
<feature type="domain" description="ABC transporter" evidence="6">
    <location>
        <begin position="10"/>
        <end position="239"/>
    </location>
</feature>
<dbReference type="GO" id="GO:0005524">
    <property type="term" value="F:ATP binding"/>
    <property type="evidence" value="ECO:0007669"/>
    <property type="project" value="UniProtKB-KW"/>
</dbReference>
<dbReference type="RefSeq" id="WP_115939255.1">
    <property type="nucleotide sequence ID" value="NZ_QRDW01000016.1"/>
</dbReference>
<dbReference type="SUPFAM" id="SSF52540">
    <property type="entry name" value="P-loop containing nucleoside triphosphate hydrolases"/>
    <property type="match status" value="1"/>
</dbReference>
<dbReference type="Gene3D" id="3.40.50.300">
    <property type="entry name" value="P-loop containing nucleotide triphosphate hydrolases"/>
    <property type="match status" value="1"/>
</dbReference>
<evidence type="ECO:0000256" key="3">
    <source>
        <dbReference type="ARBA" id="ARBA00022741"/>
    </source>
</evidence>
<evidence type="ECO:0000313" key="8">
    <source>
        <dbReference type="Proteomes" id="UP000256845"/>
    </source>
</evidence>
<dbReference type="FunFam" id="3.40.50.300:FF:000032">
    <property type="entry name" value="Export ABC transporter ATP-binding protein"/>
    <property type="match status" value="1"/>
</dbReference>
<comment type="caution">
    <text evidence="7">The sequence shown here is derived from an EMBL/GenBank/DDBJ whole genome shotgun (WGS) entry which is preliminary data.</text>
</comment>
<keyword evidence="3" id="KW-0547">Nucleotide-binding</keyword>
<dbReference type="PANTHER" id="PTHR24220">
    <property type="entry name" value="IMPORT ATP-BINDING PROTEIN"/>
    <property type="match status" value="1"/>
</dbReference>
<gene>
    <name evidence="7" type="ORF">DFP90_11639</name>
</gene>
<keyword evidence="1" id="KW-0813">Transport</keyword>
<evidence type="ECO:0000259" key="6">
    <source>
        <dbReference type="PROSITE" id="PS50893"/>
    </source>
</evidence>
<dbReference type="PROSITE" id="PS00211">
    <property type="entry name" value="ABC_TRANSPORTER_1"/>
    <property type="match status" value="1"/>
</dbReference>
<reference evidence="7 8" key="1">
    <citation type="submission" date="2018-07" db="EMBL/GenBank/DDBJ databases">
        <title>Genomic Encyclopedia of Type Strains, Phase III (KMG-III): the genomes of soil and plant-associated and newly described type strains.</title>
        <authorList>
            <person name="Whitman W."/>
        </authorList>
    </citation>
    <scope>NUCLEOTIDE SEQUENCE [LARGE SCALE GENOMIC DNA]</scope>
    <source>
        <strain evidence="7 8">CECT 8488</strain>
    </source>
</reference>
<dbReference type="OrthoDB" id="9802264at2"/>
<evidence type="ECO:0000256" key="5">
    <source>
        <dbReference type="ARBA" id="ARBA00038388"/>
    </source>
</evidence>
<dbReference type="Pfam" id="PF00005">
    <property type="entry name" value="ABC_tran"/>
    <property type="match status" value="1"/>
</dbReference>
<dbReference type="InterPro" id="IPR003593">
    <property type="entry name" value="AAA+_ATPase"/>
</dbReference>
<keyword evidence="8" id="KW-1185">Reference proteome</keyword>
<dbReference type="InterPro" id="IPR003439">
    <property type="entry name" value="ABC_transporter-like_ATP-bd"/>
</dbReference>
<dbReference type="GO" id="GO:0016887">
    <property type="term" value="F:ATP hydrolysis activity"/>
    <property type="evidence" value="ECO:0007669"/>
    <property type="project" value="InterPro"/>
</dbReference>
<dbReference type="InterPro" id="IPR017911">
    <property type="entry name" value="MacB-like_ATP-bd"/>
</dbReference>
<keyword evidence="2" id="KW-1003">Cell membrane</keyword>
<dbReference type="SMART" id="SM00382">
    <property type="entry name" value="AAA"/>
    <property type="match status" value="1"/>
</dbReference>
<accession>A0A3D9H3Y5</accession>
<organism evidence="7 8">
    <name type="scientific">Aestuariispira insulae</name>
    <dbReference type="NCBI Taxonomy" id="1461337"/>
    <lineage>
        <taxon>Bacteria</taxon>
        <taxon>Pseudomonadati</taxon>
        <taxon>Pseudomonadota</taxon>
        <taxon>Alphaproteobacteria</taxon>
        <taxon>Rhodospirillales</taxon>
        <taxon>Kiloniellaceae</taxon>
        <taxon>Aestuariispira</taxon>
    </lineage>
</organism>
<proteinExistence type="inferred from homology"/>
<comment type="similarity">
    <text evidence="5">Belongs to the ABC transporter superfamily. Macrolide exporter (TC 3.A.1.122) family.</text>
</comment>
<dbReference type="GO" id="GO:0022857">
    <property type="term" value="F:transmembrane transporter activity"/>
    <property type="evidence" value="ECO:0007669"/>
    <property type="project" value="TreeGrafter"/>
</dbReference>
<keyword evidence="2" id="KW-0472">Membrane</keyword>
<dbReference type="GO" id="GO:0098796">
    <property type="term" value="C:membrane protein complex"/>
    <property type="evidence" value="ECO:0007669"/>
    <property type="project" value="UniProtKB-ARBA"/>
</dbReference>
<evidence type="ECO:0000256" key="2">
    <source>
        <dbReference type="ARBA" id="ARBA00022519"/>
    </source>
</evidence>
<evidence type="ECO:0000313" key="7">
    <source>
        <dbReference type="EMBL" id="RED44198.1"/>
    </source>
</evidence>
<dbReference type="InterPro" id="IPR027417">
    <property type="entry name" value="P-loop_NTPase"/>
</dbReference>
<name>A0A3D9H3Y5_9PROT</name>
<dbReference type="InterPro" id="IPR015854">
    <property type="entry name" value="ABC_transpr_LolD-like"/>
</dbReference>
<dbReference type="GO" id="GO:0005886">
    <property type="term" value="C:plasma membrane"/>
    <property type="evidence" value="ECO:0007669"/>
    <property type="project" value="TreeGrafter"/>
</dbReference>
<dbReference type="PROSITE" id="PS50893">
    <property type="entry name" value="ABC_TRANSPORTER_2"/>
    <property type="match status" value="1"/>
</dbReference>
<protein>
    <submittedName>
        <fullName evidence="7">Putative ABC transport system ATP-binding protein</fullName>
    </submittedName>
</protein>
<dbReference type="InterPro" id="IPR017871">
    <property type="entry name" value="ABC_transporter-like_CS"/>
</dbReference>
<evidence type="ECO:0000256" key="1">
    <source>
        <dbReference type="ARBA" id="ARBA00022448"/>
    </source>
</evidence>
<dbReference type="CDD" id="cd03255">
    <property type="entry name" value="ABC_MJ0796_LolCDE_FtsE"/>
    <property type="match status" value="1"/>
</dbReference>
<dbReference type="Proteomes" id="UP000256845">
    <property type="component" value="Unassembled WGS sequence"/>
</dbReference>